<sequence length="220" mass="25972">MTEEELKRQTEREIRWRIGFRLLPWGLLILIICIGLLKDCVRSRDPIDDSINRSQEVVRHLEVCDTTRNGFRVVYVTNNAVTTERLNEIRLRRPLNLAFCKLQDSAAFYFGGSLLQTDIYDFAAYARRFDVDDDVRMQNIFIFGTEKQKLYVGKNPRIANSASWINPATEQGVQYINADDIYFRIEKGERVYRYWKCHGNHSTSTADERFSHFSEDERLW</sequence>
<dbReference type="RefSeq" id="WP_004328586.1">
    <property type="nucleotide sequence ID" value="NZ_DS499577.1"/>
</dbReference>
<keyword evidence="1" id="KW-0812">Transmembrane</keyword>
<reference evidence="2" key="2">
    <citation type="submission" date="2013-09" db="EMBL/GenBank/DDBJ databases">
        <title>Draft genome sequence of Alistipes putredinis (DSM 17216).</title>
        <authorList>
            <person name="Sudarsanam P."/>
            <person name="Ley R."/>
            <person name="Guruge J."/>
            <person name="Turnbaugh P.J."/>
            <person name="Mahowald M."/>
            <person name="Liep D."/>
            <person name="Gordon J."/>
        </authorList>
    </citation>
    <scope>NUCLEOTIDE SEQUENCE</scope>
    <source>
        <strain evidence="2">DSM 17216</strain>
    </source>
</reference>
<comment type="caution">
    <text evidence="2">The sequence shown here is derived from an EMBL/GenBank/DDBJ whole genome shotgun (WGS) entry which is preliminary data.</text>
</comment>
<keyword evidence="1" id="KW-1133">Transmembrane helix</keyword>
<keyword evidence="1" id="KW-0472">Membrane</keyword>
<dbReference type="Proteomes" id="UP000005819">
    <property type="component" value="Unassembled WGS sequence"/>
</dbReference>
<dbReference type="HOGENOM" id="CLU_1253751_0_0_10"/>
<feature type="transmembrane region" description="Helical" evidence="1">
    <location>
        <begin position="20"/>
        <end position="37"/>
    </location>
</feature>
<proteinExistence type="predicted"/>
<gene>
    <name evidence="2" type="ORF">ALIPUT_02545</name>
</gene>
<accession>B0MZH1</accession>
<dbReference type="GeneID" id="73802943"/>
<evidence type="ECO:0000313" key="3">
    <source>
        <dbReference type="Proteomes" id="UP000005819"/>
    </source>
</evidence>
<name>B0MZH1_9BACT</name>
<dbReference type="eggNOG" id="ENOG5033W4Z">
    <property type="taxonomic scope" value="Bacteria"/>
</dbReference>
<dbReference type="AlphaFoldDB" id="B0MZH1"/>
<organism evidence="2 3">
    <name type="scientific">Alistipes putredinis DSM 17216</name>
    <dbReference type="NCBI Taxonomy" id="445970"/>
    <lineage>
        <taxon>Bacteria</taxon>
        <taxon>Pseudomonadati</taxon>
        <taxon>Bacteroidota</taxon>
        <taxon>Bacteroidia</taxon>
        <taxon>Bacteroidales</taxon>
        <taxon>Rikenellaceae</taxon>
        <taxon>Alistipes</taxon>
    </lineage>
</organism>
<dbReference type="EMBL" id="ABFK02000020">
    <property type="protein sequence ID" value="EDS03007.1"/>
    <property type="molecule type" value="Genomic_DNA"/>
</dbReference>
<protein>
    <submittedName>
        <fullName evidence="2">Uncharacterized protein</fullName>
    </submittedName>
</protein>
<reference evidence="2" key="1">
    <citation type="submission" date="2007-10" db="EMBL/GenBank/DDBJ databases">
        <authorList>
            <person name="Fulton L."/>
            <person name="Clifton S."/>
            <person name="Fulton B."/>
            <person name="Xu J."/>
            <person name="Minx P."/>
            <person name="Pepin K.H."/>
            <person name="Johnson M."/>
            <person name="Thiruvilangam P."/>
            <person name="Bhonagiri V."/>
            <person name="Nash W.E."/>
            <person name="Mardis E.R."/>
            <person name="Wilson R.K."/>
        </authorList>
    </citation>
    <scope>NUCLEOTIDE SEQUENCE [LARGE SCALE GENOMIC DNA]</scope>
    <source>
        <strain evidence="2">DSM 17216</strain>
    </source>
</reference>
<evidence type="ECO:0000313" key="2">
    <source>
        <dbReference type="EMBL" id="EDS03007.1"/>
    </source>
</evidence>
<keyword evidence="3" id="KW-1185">Reference proteome</keyword>
<evidence type="ECO:0000256" key="1">
    <source>
        <dbReference type="SAM" id="Phobius"/>
    </source>
</evidence>